<sequence length="51" mass="5357">MTLRRILGVGLLTANAAVVTIGHPAGFSSGRQFATWLGLVLSQTEIGGYVR</sequence>
<dbReference type="Pfam" id="PF02371">
    <property type="entry name" value="Transposase_20"/>
    <property type="match status" value="1"/>
</dbReference>
<dbReference type="Proteomes" id="UP000279594">
    <property type="component" value="Chromosome"/>
</dbReference>
<keyword evidence="3" id="KW-1185">Reference proteome</keyword>
<dbReference type="GO" id="GO:0003677">
    <property type="term" value="F:DNA binding"/>
    <property type="evidence" value="ECO:0007669"/>
    <property type="project" value="InterPro"/>
</dbReference>
<evidence type="ECO:0000259" key="1">
    <source>
        <dbReference type="Pfam" id="PF02371"/>
    </source>
</evidence>
<feature type="domain" description="Transposase IS116/IS110/IS902 C-terminal" evidence="1">
    <location>
        <begin position="3"/>
        <end position="50"/>
    </location>
</feature>
<dbReference type="GO" id="GO:0004803">
    <property type="term" value="F:transposase activity"/>
    <property type="evidence" value="ECO:0007669"/>
    <property type="project" value="InterPro"/>
</dbReference>
<dbReference type="EMBL" id="CP033019">
    <property type="protein sequence ID" value="AYM76322.1"/>
    <property type="molecule type" value="Genomic_DNA"/>
</dbReference>
<dbReference type="RefSeq" id="WP_121669298.1">
    <property type="nucleotide sequence ID" value="NZ_CP033019.1"/>
</dbReference>
<evidence type="ECO:0000313" key="2">
    <source>
        <dbReference type="EMBL" id="AYM76322.1"/>
    </source>
</evidence>
<proteinExistence type="predicted"/>
<gene>
    <name evidence="2" type="ORF">D9M09_11355</name>
</gene>
<dbReference type="AlphaFoldDB" id="A0A3G2E8T2"/>
<reference evidence="2 3" key="1">
    <citation type="submission" date="2018-10" db="EMBL/GenBank/DDBJ databases">
        <title>Effects of UV and annual dynamics of microbial communities in freshwater RAS systems.</title>
        <authorList>
            <person name="Bekkelund A.K."/>
            <person name="Hansen B.R."/>
            <person name="Stokken H."/>
            <person name="Eriksen B.F."/>
            <person name="Kashulin N.A."/>
        </authorList>
    </citation>
    <scope>NUCLEOTIDE SEQUENCE [LARGE SCALE GENOMIC DNA]</scope>
    <source>
        <strain evidence="2 3">BHSEK</strain>
    </source>
</reference>
<protein>
    <recommendedName>
        <fullName evidence="1">Transposase IS116/IS110/IS902 C-terminal domain-containing protein</fullName>
    </recommendedName>
</protein>
<organism evidence="2 3">
    <name type="scientific">Janthinobacterium agaricidamnosum</name>
    <dbReference type="NCBI Taxonomy" id="55508"/>
    <lineage>
        <taxon>Bacteria</taxon>
        <taxon>Pseudomonadati</taxon>
        <taxon>Pseudomonadota</taxon>
        <taxon>Betaproteobacteria</taxon>
        <taxon>Burkholderiales</taxon>
        <taxon>Oxalobacteraceae</taxon>
        <taxon>Janthinobacterium</taxon>
    </lineage>
</organism>
<dbReference type="InterPro" id="IPR003346">
    <property type="entry name" value="Transposase_20"/>
</dbReference>
<evidence type="ECO:0000313" key="3">
    <source>
        <dbReference type="Proteomes" id="UP000279594"/>
    </source>
</evidence>
<accession>A0A3G2E8T2</accession>
<dbReference type="GO" id="GO:0006313">
    <property type="term" value="P:DNA transposition"/>
    <property type="evidence" value="ECO:0007669"/>
    <property type="project" value="InterPro"/>
</dbReference>
<name>A0A3G2E8T2_9BURK</name>